<dbReference type="InterPro" id="IPR011250">
    <property type="entry name" value="OMP/PagP_B-barrel"/>
</dbReference>
<dbReference type="RefSeq" id="WP_039053800.1">
    <property type="nucleotide sequence ID" value="NZ_BAABGR010000006.1"/>
</dbReference>
<gene>
    <name evidence="2" type="ORF">GCM10023173_07230</name>
</gene>
<name>A0ABP8QXS4_9SPHI</name>
<evidence type="ECO:0000313" key="3">
    <source>
        <dbReference type="Proteomes" id="UP001500394"/>
    </source>
</evidence>
<reference evidence="3" key="1">
    <citation type="journal article" date="2019" name="Int. J. Syst. Evol. Microbiol.">
        <title>The Global Catalogue of Microorganisms (GCM) 10K type strain sequencing project: providing services to taxonomists for standard genome sequencing and annotation.</title>
        <authorList>
            <consortium name="The Broad Institute Genomics Platform"/>
            <consortium name="The Broad Institute Genome Sequencing Center for Infectious Disease"/>
            <person name="Wu L."/>
            <person name="Ma J."/>
        </authorList>
    </citation>
    <scope>NUCLEOTIDE SEQUENCE [LARGE SCALE GENOMIC DNA]</scope>
    <source>
        <strain evidence="3">JCM 17858</strain>
    </source>
</reference>
<accession>A0ABP8QXS4</accession>
<keyword evidence="3" id="KW-1185">Reference proteome</keyword>
<feature type="signal peptide" evidence="1">
    <location>
        <begin position="1"/>
        <end position="20"/>
    </location>
</feature>
<feature type="chain" id="PRO_5045044682" description="Outer membrane protein beta-barrel domain-containing protein" evidence="1">
    <location>
        <begin position="21"/>
        <end position="222"/>
    </location>
</feature>
<evidence type="ECO:0008006" key="4">
    <source>
        <dbReference type="Google" id="ProtNLM"/>
    </source>
</evidence>
<proteinExistence type="predicted"/>
<keyword evidence="1" id="KW-0732">Signal</keyword>
<comment type="caution">
    <text evidence="2">The sequence shown here is derived from an EMBL/GenBank/DDBJ whole genome shotgun (WGS) entry which is preliminary data.</text>
</comment>
<dbReference type="SUPFAM" id="SSF56925">
    <property type="entry name" value="OMPA-like"/>
    <property type="match status" value="1"/>
</dbReference>
<dbReference type="Proteomes" id="UP001500394">
    <property type="component" value="Unassembled WGS sequence"/>
</dbReference>
<evidence type="ECO:0000256" key="1">
    <source>
        <dbReference type="SAM" id="SignalP"/>
    </source>
</evidence>
<dbReference type="EMBL" id="BAABGR010000006">
    <property type="protein sequence ID" value="GAA4512709.1"/>
    <property type="molecule type" value="Genomic_DNA"/>
</dbReference>
<evidence type="ECO:0000313" key="2">
    <source>
        <dbReference type="EMBL" id="GAA4512709.1"/>
    </source>
</evidence>
<organism evidence="2 3">
    <name type="scientific">Sphingobacterium thermophilum</name>
    <dbReference type="NCBI Taxonomy" id="768534"/>
    <lineage>
        <taxon>Bacteria</taxon>
        <taxon>Pseudomonadati</taxon>
        <taxon>Bacteroidota</taxon>
        <taxon>Sphingobacteriia</taxon>
        <taxon>Sphingobacteriales</taxon>
        <taxon>Sphingobacteriaceae</taxon>
        <taxon>Sphingobacterium</taxon>
    </lineage>
</organism>
<protein>
    <recommendedName>
        <fullName evidence="4">Outer membrane protein beta-barrel domain-containing protein</fullName>
    </recommendedName>
</protein>
<sequence length="222" mass="24923">MKYKFLSFLLSMVVGSMAFANEPVEKYPRYRGYYSFETWFASANAGAQVFMGDHDKQENFGKRITPTISVSVGKWLNPSFGVRGSINGGQIVGLTQTKALASSDKMIIDAPHYLYRQKINYIHAHADLMFHWSNDAYDVNLNRTYNLIPYAGIGIMAGLNKQKETKFSPNLGVIQTIRLTDKWDLNLDIMGNIVGDAFDGEKGGNKFEGRVAATVGFTYNFR</sequence>